<dbReference type="Pfam" id="PF02954">
    <property type="entry name" value="HTH_8"/>
    <property type="match status" value="1"/>
</dbReference>
<dbReference type="PANTHER" id="PTHR32071">
    <property type="entry name" value="TRANSCRIPTIONAL REGULATORY PROTEIN"/>
    <property type="match status" value="1"/>
</dbReference>
<dbReference type="Gene3D" id="3.40.50.2300">
    <property type="match status" value="1"/>
</dbReference>
<accession>A0A7T0C1L6</accession>
<dbReference type="InterPro" id="IPR027417">
    <property type="entry name" value="P-loop_NTPase"/>
</dbReference>
<dbReference type="PROSITE" id="PS50045">
    <property type="entry name" value="SIGMA54_INTERACT_4"/>
    <property type="match status" value="1"/>
</dbReference>
<dbReference type="SMART" id="SM00382">
    <property type="entry name" value="AAA"/>
    <property type="match status" value="1"/>
</dbReference>
<keyword evidence="2" id="KW-0067">ATP-binding</keyword>
<dbReference type="PRINTS" id="PR01590">
    <property type="entry name" value="HTHFIS"/>
</dbReference>
<feature type="domain" description="Sigma-54 factor interaction" evidence="6">
    <location>
        <begin position="144"/>
        <end position="373"/>
    </location>
</feature>
<dbReference type="InterPro" id="IPR002197">
    <property type="entry name" value="HTH_Fis"/>
</dbReference>
<evidence type="ECO:0000313" key="9">
    <source>
        <dbReference type="Proteomes" id="UP000594464"/>
    </source>
</evidence>
<dbReference type="InterPro" id="IPR001789">
    <property type="entry name" value="Sig_transdc_resp-reg_receiver"/>
</dbReference>
<dbReference type="PROSITE" id="PS00688">
    <property type="entry name" value="SIGMA54_INTERACT_3"/>
    <property type="match status" value="1"/>
</dbReference>
<dbReference type="Gene3D" id="1.10.10.60">
    <property type="entry name" value="Homeodomain-like"/>
    <property type="match status" value="1"/>
</dbReference>
<dbReference type="InterPro" id="IPR058031">
    <property type="entry name" value="AAA_lid_NorR"/>
</dbReference>
<evidence type="ECO:0000313" key="8">
    <source>
        <dbReference type="EMBL" id="QPJ64866.1"/>
    </source>
</evidence>
<dbReference type="Gene3D" id="3.40.50.300">
    <property type="entry name" value="P-loop containing nucleotide triphosphate hydrolases"/>
    <property type="match status" value="1"/>
</dbReference>
<reference evidence="9" key="1">
    <citation type="submission" date="2020-02" db="EMBL/GenBank/DDBJ databases">
        <title>Genomic and physiological characterization of two novel Nitrospinaceae genera.</title>
        <authorList>
            <person name="Mueller A.J."/>
            <person name="Jung M.-Y."/>
            <person name="Strachan C.R."/>
            <person name="Herbold C.W."/>
            <person name="Kirkegaard R.H."/>
            <person name="Daims H."/>
        </authorList>
    </citation>
    <scope>NUCLEOTIDE SEQUENCE [LARGE SCALE GENOMIC DNA]</scope>
</reference>
<dbReference type="InterPro" id="IPR009057">
    <property type="entry name" value="Homeodomain-like_sf"/>
</dbReference>
<dbReference type="AlphaFoldDB" id="A0A7T0C1L6"/>
<dbReference type="SMART" id="SM00448">
    <property type="entry name" value="REC"/>
    <property type="match status" value="1"/>
</dbReference>
<feature type="modified residue" description="4-aspartylphosphate" evidence="5">
    <location>
        <position position="54"/>
    </location>
</feature>
<dbReference type="FunFam" id="3.40.50.300:FF:000006">
    <property type="entry name" value="DNA-binding transcriptional regulator NtrC"/>
    <property type="match status" value="1"/>
</dbReference>
<dbReference type="Pfam" id="PF00158">
    <property type="entry name" value="Sigma54_activat"/>
    <property type="match status" value="1"/>
</dbReference>
<proteinExistence type="predicted"/>
<dbReference type="SUPFAM" id="SSF52172">
    <property type="entry name" value="CheY-like"/>
    <property type="match status" value="1"/>
</dbReference>
<dbReference type="InterPro" id="IPR025662">
    <property type="entry name" value="Sigma_54_int_dom_ATP-bd_1"/>
</dbReference>
<evidence type="ECO:0000259" key="6">
    <source>
        <dbReference type="PROSITE" id="PS50045"/>
    </source>
</evidence>
<keyword evidence="5" id="KW-0597">Phosphoprotein</keyword>
<dbReference type="InterPro" id="IPR003593">
    <property type="entry name" value="AAA+_ATPase"/>
</dbReference>
<dbReference type="GO" id="GO:0043565">
    <property type="term" value="F:sequence-specific DNA binding"/>
    <property type="evidence" value="ECO:0007669"/>
    <property type="project" value="InterPro"/>
</dbReference>
<dbReference type="CDD" id="cd00156">
    <property type="entry name" value="REC"/>
    <property type="match status" value="1"/>
</dbReference>
<dbReference type="Pfam" id="PF25601">
    <property type="entry name" value="AAA_lid_14"/>
    <property type="match status" value="1"/>
</dbReference>
<evidence type="ECO:0000259" key="7">
    <source>
        <dbReference type="PROSITE" id="PS50110"/>
    </source>
</evidence>
<evidence type="ECO:0000256" key="4">
    <source>
        <dbReference type="ARBA" id="ARBA00023163"/>
    </source>
</evidence>
<dbReference type="GO" id="GO:0000160">
    <property type="term" value="P:phosphorelay signal transduction system"/>
    <property type="evidence" value="ECO:0007669"/>
    <property type="project" value="InterPro"/>
</dbReference>
<dbReference type="GO" id="GO:0005524">
    <property type="term" value="F:ATP binding"/>
    <property type="evidence" value="ECO:0007669"/>
    <property type="project" value="UniProtKB-KW"/>
</dbReference>
<dbReference type="KEGG" id="nva:G3M78_05480"/>
<evidence type="ECO:0000256" key="1">
    <source>
        <dbReference type="ARBA" id="ARBA00022741"/>
    </source>
</evidence>
<dbReference type="InterPro" id="IPR011006">
    <property type="entry name" value="CheY-like_superfamily"/>
</dbReference>
<dbReference type="SUPFAM" id="SSF46689">
    <property type="entry name" value="Homeodomain-like"/>
    <property type="match status" value="1"/>
</dbReference>
<keyword evidence="1" id="KW-0547">Nucleotide-binding</keyword>
<dbReference type="EMBL" id="CP048620">
    <property type="protein sequence ID" value="QPJ64866.1"/>
    <property type="molecule type" value="Genomic_DNA"/>
</dbReference>
<keyword evidence="3" id="KW-0805">Transcription regulation</keyword>
<dbReference type="SUPFAM" id="SSF52540">
    <property type="entry name" value="P-loop containing nucleoside triphosphate hydrolases"/>
    <property type="match status" value="1"/>
</dbReference>
<dbReference type="PANTHER" id="PTHR32071:SF57">
    <property type="entry name" value="C4-DICARBOXYLATE TRANSPORT TRANSCRIPTIONAL REGULATORY PROTEIN DCTD"/>
    <property type="match status" value="1"/>
</dbReference>
<evidence type="ECO:0000256" key="5">
    <source>
        <dbReference type="PROSITE-ProRule" id="PRU00169"/>
    </source>
</evidence>
<feature type="domain" description="Response regulatory" evidence="7">
    <location>
        <begin position="5"/>
        <end position="119"/>
    </location>
</feature>
<dbReference type="PROSITE" id="PS00675">
    <property type="entry name" value="SIGMA54_INTERACT_1"/>
    <property type="match status" value="1"/>
</dbReference>
<organism evidence="8 9">
    <name type="scientific">Candidatus Nitrohelix vancouverensis</name>
    <dbReference type="NCBI Taxonomy" id="2705534"/>
    <lineage>
        <taxon>Bacteria</taxon>
        <taxon>Pseudomonadati</taxon>
        <taxon>Nitrospinota/Tectimicrobiota group</taxon>
        <taxon>Nitrospinota</taxon>
        <taxon>Nitrospinia</taxon>
        <taxon>Nitrospinales</taxon>
        <taxon>Nitrospinaceae</taxon>
        <taxon>Candidatus Nitrohelix</taxon>
    </lineage>
</organism>
<evidence type="ECO:0000256" key="2">
    <source>
        <dbReference type="ARBA" id="ARBA00022840"/>
    </source>
</evidence>
<dbReference type="GO" id="GO:0006355">
    <property type="term" value="P:regulation of DNA-templated transcription"/>
    <property type="evidence" value="ECO:0007669"/>
    <property type="project" value="InterPro"/>
</dbReference>
<gene>
    <name evidence="8" type="ORF">G3M78_05480</name>
</gene>
<dbReference type="CDD" id="cd00009">
    <property type="entry name" value="AAA"/>
    <property type="match status" value="1"/>
</dbReference>
<keyword evidence="4" id="KW-0804">Transcription</keyword>
<protein>
    <submittedName>
        <fullName evidence="8">Sigma-54-dependent Fis family transcriptional regulator</fullName>
    </submittedName>
</protein>
<dbReference type="InterPro" id="IPR025944">
    <property type="entry name" value="Sigma_54_int_dom_CS"/>
</dbReference>
<dbReference type="Pfam" id="PF00072">
    <property type="entry name" value="Response_reg"/>
    <property type="match status" value="1"/>
</dbReference>
<dbReference type="Proteomes" id="UP000594464">
    <property type="component" value="Chromosome"/>
</dbReference>
<dbReference type="InterPro" id="IPR002078">
    <property type="entry name" value="Sigma_54_int"/>
</dbReference>
<name>A0A7T0C1L6_9BACT</name>
<dbReference type="PROSITE" id="PS50110">
    <property type="entry name" value="RESPONSE_REGULATORY"/>
    <property type="match status" value="1"/>
</dbReference>
<sequence>MSDDKVLVVEDDEGGRFFLSEFLKKEGREFEIAKSGEDALELMRSESFLMAILDYNLPGMNGLDTFSRLREIDAGIEGIMITAFGNKDLAMDAMNAGVMDFFNKPLELSEMRVVVRRAWDRAKLRREVETLRAENRRKFGLDRLLGSSPGVQAVKEQIRMVANNDVSVLIQGESGTGKELVAQALHYMSPRCNQPFVKVNCAALPADLLEAEFFGYEKGAFTGAVKQRRGKFEMASSGTLFLDEIGDMTAATQMKILRAIQEGEIERIGGEKTIRVDIRIIAATNKDLERAVEEKEFREDLFYRLNVVGIHLPPLRERTEDIAEIATHFLDVYNGKFNKEIQSISDDAMQLFLNYSWPGNIRELENIIQRGIVLAYNDKLEKEDFLRVYPSLGNNIPDPSPDLSLHDNVEAAVAWTEKRMILEALKDENWRRQETSDRLGISRKSLHNKMKKYGIGE</sequence>
<dbReference type="Gene3D" id="1.10.8.60">
    <property type="match status" value="1"/>
</dbReference>
<evidence type="ECO:0000256" key="3">
    <source>
        <dbReference type="ARBA" id="ARBA00023015"/>
    </source>
</evidence>